<organism evidence="1">
    <name type="scientific">viral metagenome</name>
    <dbReference type="NCBI Taxonomy" id="1070528"/>
    <lineage>
        <taxon>unclassified sequences</taxon>
        <taxon>metagenomes</taxon>
        <taxon>organismal metagenomes</taxon>
    </lineage>
</organism>
<accession>A0A6H1ZTU1</accession>
<proteinExistence type="predicted"/>
<evidence type="ECO:0000313" key="2">
    <source>
        <dbReference type="EMBL" id="QJA74778.1"/>
    </source>
</evidence>
<evidence type="ECO:0000313" key="4">
    <source>
        <dbReference type="EMBL" id="QJI02172.1"/>
    </source>
</evidence>
<sequence>MITVTEYTWHHTAGCPAEIYEGMTIRECLKALRDAKRWSFDDLGGATIRLSDGTWIDVELAPASDGGYLIASQRITRKRWSEPYESGNEYTIRHYDW</sequence>
<dbReference type="EMBL" id="MT142826">
    <property type="protein sequence ID" value="QJA89151.1"/>
    <property type="molecule type" value="Genomic_DNA"/>
</dbReference>
<gene>
    <name evidence="2" type="ORF">MM415A01929_0016</name>
    <name evidence="3" type="ORF">MM415B02600_0009</name>
    <name evidence="1" type="ORF">TM448A02081_0009</name>
    <name evidence="4" type="ORF">TM448B02995_0003</name>
</gene>
<evidence type="ECO:0000313" key="3">
    <source>
        <dbReference type="EMBL" id="QJA89151.1"/>
    </source>
</evidence>
<dbReference type="EMBL" id="MT144255">
    <property type="protein sequence ID" value="QJA51346.1"/>
    <property type="molecule type" value="Genomic_DNA"/>
</dbReference>
<evidence type="ECO:0000313" key="1">
    <source>
        <dbReference type="EMBL" id="QJA51346.1"/>
    </source>
</evidence>
<name>A0A6H1ZTU1_9ZZZZ</name>
<reference evidence="1" key="1">
    <citation type="submission" date="2020-03" db="EMBL/GenBank/DDBJ databases">
        <title>The deep terrestrial virosphere.</title>
        <authorList>
            <person name="Holmfeldt K."/>
            <person name="Nilsson E."/>
            <person name="Simone D."/>
            <person name="Lopez-Fernandez M."/>
            <person name="Wu X."/>
            <person name="de Brujin I."/>
            <person name="Lundin D."/>
            <person name="Andersson A."/>
            <person name="Bertilsson S."/>
            <person name="Dopson M."/>
        </authorList>
    </citation>
    <scope>NUCLEOTIDE SEQUENCE</scope>
    <source>
        <strain evidence="2">MM415A01929</strain>
        <strain evidence="3">MM415B02600</strain>
        <strain evidence="1">TM448A02081</strain>
        <strain evidence="4">TM448B02995</strain>
    </source>
</reference>
<dbReference type="EMBL" id="MT142120">
    <property type="protein sequence ID" value="QJA74778.1"/>
    <property type="molecule type" value="Genomic_DNA"/>
</dbReference>
<dbReference type="EMBL" id="MT144980">
    <property type="protein sequence ID" value="QJI02172.1"/>
    <property type="molecule type" value="Genomic_DNA"/>
</dbReference>
<dbReference type="AlphaFoldDB" id="A0A6H1ZTU1"/>
<protein>
    <submittedName>
        <fullName evidence="1">Uncharacterized protein</fullName>
    </submittedName>
</protein>